<protein>
    <recommendedName>
        <fullName evidence="4">Ionotropic glutamate receptor L-glutamate and glycine-binding domain-containing protein</fullName>
    </recommendedName>
</protein>
<name>T1KYJ9_TETUR</name>
<feature type="transmembrane region" description="Helical" evidence="1">
    <location>
        <begin position="396"/>
        <end position="417"/>
    </location>
</feature>
<dbReference type="HOGENOM" id="CLU_036435_0_0_1"/>
<organism evidence="2 3">
    <name type="scientific">Tetranychus urticae</name>
    <name type="common">Two-spotted spider mite</name>
    <dbReference type="NCBI Taxonomy" id="32264"/>
    <lineage>
        <taxon>Eukaryota</taxon>
        <taxon>Metazoa</taxon>
        <taxon>Ecdysozoa</taxon>
        <taxon>Arthropoda</taxon>
        <taxon>Chelicerata</taxon>
        <taxon>Arachnida</taxon>
        <taxon>Acari</taxon>
        <taxon>Acariformes</taxon>
        <taxon>Trombidiformes</taxon>
        <taxon>Prostigmata</taxon>
        <taxon>Eleutherengona</taxon>
        <taxon>Raphignathae</taxon>
        <taxon>Tetranychoidea</taxon>
        <taxon>Tetranychidae</taxon>
        <taxon>Tetranychus</taxon>
    </lineage>
</organism>
<feature type="transmembrane region" description="Helical" evidence="1">
    <location>
        <begin position="131"/>
        <end position="148"/>
    </location>
</feature>
<evidence type="ECO:0008006" key="4">
    <source>
        <dbReference type="Google" id="ProtNLM"/>
    </source>
</evidence>
<keyword evidence="1" id="KW-1133">Transmembrane helix</keyword>
<reference evidence="2" key="2">
    <citation type="submission" date="2015-06" db="UniProtKB">
        <authorList>
            <consortium name="EnsemblMetazoa"/>
        </authorList>
    </citation>
    <scope>IDENTIFICATION</scope>
</reference>
<keyword evidence="3" id="KW-1185">Reference proteome</keyword>
<evidence type="ECO:0000313" key="3">
    <source>
        <dbReference type="Proteomes" id="UP000015104"/>
    </source>
</evidence>
<proteinExistence type="predicted"/>
<feature type="transmembrane region" description="Helical" evidence="1">
    <location>
        <begin position="178"/>
        <end position="198"/>
    </location>
</feature>
<accession>T1KYJ9</accession>
<keyword evidence="1" id="KW-0472">Membrane</keyword>
<keyword evidence="1" id="KW-0812">Transmembrane</keyword>
<evidence type="ECO:0000313" key="2">
    <source>
        <dbReference type="EnsemblMetazoa" id="tetur27g00960.1"/>
    </source>
</evidence>
<dbReference type="EMBL" id="CAEY01000714">
    <property type="status" value="NOT_ANNOTATED_CDS"/>
    <property type="molecule type" value="Genomic_DNA"/>
</dbReference>
<dbReference type="AlphaFoldDB" id="T1KYJ9"/>
<dbReference type="Proteomes" id="UP000015104">
    <property type="component" value="Unassembled WGS sequence"/>
</dbReference>
<reference evidence="3" key="1">
    <citation type="submission" date="2011-08" db="EMBL/GenBank/DDBJ databases">
        <authorList>
            <person name="Rombauts S."/>
        </authorList>
    </citation>
    <scope>NUCLEOTIDE SEQUENCE</scope>
    <source>
        <strain evidence="3">London</strain>
    </source>
</reference>
<evidence type="ECO:0000256" key="1">
    <source>
        <dbReference type="SAM" id="Phobius"/>
    </source>
</evidence>
<dbReference type="EnsemblMetazoa" id="tetur27g00960.1">
    <property type="protein sequence ID" value="tetur27g00960.1"/>
    <property type="gene ID" value="tetur27g00960"/>
</dbReference>
<sequence>MEAMNLSVGVFTIPLSDGFIEKDGQIVPGLKALKDFASLMTEYGHCNLKFHLPESGQIGVLTETGYHDGVLGLMQEEKVELGFLPLALDTQKPPGRFTPVISEESYYISSIRNLGDGTSAVVPSLVSVNTIPILLAIFIVLILKLVVIKRFNIESVVKAIYQSFGTSFYKNLSRKSTWFCLILMVILMFPVFIFNASFNTQTIVGNADVKIDTLRDIVYYGKSPIFIEGMSMYDLFKAKVTKDYGDVYEKAKAKGFGVPFQLGPIPGVESIKDSVAVLISSKAKRLAPVVGASSGYVDPNQEMYFSERDFHRSLQAILMSHKLAASPFEVKIKKFILNVFESGIGGRMENKIYIDFILSANVFPVSKFDLFKSELSTKSTDLNWKSLNWNGFYQLFYFYIASLIIVIAIQFGEIIIFKLMSVLKTP</sequence>